<keyword evidence="2" id="KW-0812">Transmembrane</keyword>
<evidence type="ECO:0000313" key="3">
    <source>
        <dbReference type="EMBL" id="KAJ8400250.1"/>
    </source>
</evidence>
<dbReference type="AlphaFoldDB" id="A0AAD7SCU9"/>
<dbReference type="EMBL" id="JAINUG010000078">
    <property type="protein sequence ID" value="KAJ8400250.1"/>
    <property type="molecule type" value="Genomic_DNA"/>
</dbReference>
<name>A0AAD7SCU9_9TELE</name>
<keyword evidence="2" id="KW-1133">Transmembrane helix</keyword>
<evidence type="ECO:0000256" key="1">
    <source>
        <dbReference type="SAM" id="MobiDB-lite"/>
    </source>
</evidence>
<keyword evidence="2" id="KW-0472">Membrane</keyword>
<feature type="region of interest" description="Disordered" evidence="1">
    <location>
        <begin position="1"/>
        <end position="22"/>
    </location>
</feature>
<protein>
    <submittedName>
        <fullName evidence="3">Uncharacterized protein</fullName>
    </submittedName>
</protein>
<gene>
    <name evidence="3" type="ORF">AAFF_G00399440</name>
</gene>
<evidence type="ECO:0000313" key="4">
    <source>
        <dbReference type="Proteomes" id="UP001221898"/>
    </source>
</evidence>
<keyword evidence="4" id="KW-1185">Reference proteome</keyword>
<evidence type="ECO:0000256" key="2">
    <source>
        <dbReference type="SAM" id="Phobius"/>
    </source>
</evidence>
<reference evidence="3" key="1">
    <citation type="journal article" date="2023" name="Science">
        <title>Genome structures resolve the early diversification of teleost fishes.</title>
        <authorList>
            <person name="Parey E."/>
            <person name="Louis A."/>
            <person name="Montfort J."/>
            <person name="Bouchez O."/>
            <person name="Roques C."/>
            <person name="Iampietro C."/>
            <person name="Lluch J."/>
            <person name="Castinel A."/>
            <person name="Donnadieu C."/>
            <person name="Desvignes T."/>
            <person name="Floi Bucao C."/>
            <person name="Jouanno E."/>
            <person name="Wen M."/>
            <person name="Mejri S."/>
            <person name="Dirks R."/>
            <person name="Jansen H."/>
            <person name="Henkel C."/>
            <person name="Chen W.J."/>
            <person name="Zahm M."/>
            <person name="Cabau C."/>
            <person name="Klopp C."/>
            <person name="Thompson A.W."/>
            <person name="Robinson-Rechavi M."/>
            <person name="Braasch I."/>
            <person name="Lecointre G."/>
            <person name="Bobe J."/>
            <person name="Postlethwait J.H."/>
            <person name="Berthelot C."/>
            <person name="Roest Crollius H."/>
            <person name="Guiguen Y."/>
        </authorList>
    </citation>
    <scope>NUCLEOTIDE SEQUENCE</scope>
    <source>
        <strain evidence="3">NC1722</strain>
    </source>
</reference>
<sequence length="75" mass="7963">MSEIGAAKSELPVSPPHLQRSGLAVGIRGPRRPLADSLASEAASLFCALILFMTAAAFEMFTNHFRSIAHSAIPK</sequence>
<accession>A0AAD7SCU9</accession>
<dbReference type="Proteomes" id="UP001221898">
    <property type="component" value="Unassembled WGS sequence"/>
</dbReference>
<organism evidence="3 4">
    <name type="scientific">Aldrovandia affinis</name>
    <dbReference type="NCBI Taxonomy" id="143900"/>
    <lineage>
        <taxon>Eukaryota</taxon>
        <taxon>Metazoa</taxon>
        <taxon>Chordata</taxon>
        <taxon>Craniata</taxon>
        <taxon>Vertebrata</taxon>
        <taxon>Euteleostomi</taxon>
        <taxon>Actinopterygii</taxon>
        <taxon>Neopterygii</taxon>
        <taxon>Teleostei</taxon>
        <taxon>Notacanthiformes</taxon>
        <taxon>Halosauridae</taxon>
        <taxon>Aldrovandia</taxon>
    </lineage>
</organism>
<feature type="transmembrane region" description="Helical" evidence="2">
    <location>
        <begin position="42"/>
        <end position="61"/>
    </location>
</feature>
<comment type="caution">
    <text evidence="3">The sequence shown here is derived from an EMBL/GenBank/DDBJ whole genome shotgun (WGS) entry which is preliminary data.</text>
</comment>
<proteinExistence type="predicted"/>